<evidence type="ECO:0008006" key="3">
    <source>
        <dbReference type="Google" id="ProtNLM"/>
    </source>
</evidence>
<dbReference type="Gene3D" id="1.20.1280.50">
    <property type="match status" value="1"/>
</dbReference>
<accession>A0AAD7C5M2</accession>
<dbReference type="EMBL" id="JARKIF010000005">
    <property type="protein sequence ID" value="KAJ7639368.1"/>
    <property type="molecule type" value="Genomic_DNA"/>
</dbReference>
<evidence type="ECO:0000313" key="1">
    <source>
        <dbReference type="EMBL" id="KAJ7639368.1"/>
    </source>
</evidence>
<sequence>MLPANAALRSQVSQLTLDISVTQARLAEMQTELVRAQRQLDSVTYPVLSLPTEIVSEILIHCLPTPTTKWRVDGVDSRQAPLLLSQICSQWRQIALSTPTLWKRLDINLRRRKNRAPDITETWLGRAHNFPLSVRLHGPTRDVDSKFSETFRRCAPRMQSLELDIFLDDLERMTSKSIEFLLLRKLSLRLLDGDDELPETFRVEMLKNVPQLSQVLLHQILPGAIVLPWQQLTRFTGELYYIPECLDALRLMPNLVECAVSVIETYGDYDDLEVFSHPQIRSFTLFHSMDHERDQEARSVQILSYMALPNLETLELVDVNYDDEFVLTVFFENGPTPPLKRLVVHPQSGEGRTTLPLTVAPFLRPHLTDLEIWHPDRGFTSDFFNRLGHDSAFMPGLEKLAFYCRYLGNEASQADLLRIAAGPVKSRRDMAGVTQLRVFHAFLVGSIYASPQEEDMAPFKELKAEGLDVYIGSVGGENHI</sequence>
<evidence type="ECO:0000313" key="2">
    <source>
        <dbReference type="Proteomes" id="UP001221142"/>
    </source>
</evidence>
<name>A0AAD7C5M2_9AGAR</name>
<keyword evidence="2" id="KW-1185">Reference proteome</keyword>
<dbReference type="Proteomes" id="UP001221142">
    <property type="component" value="Unassembled WGS sequence"/>
</dbReference>
<dbReference type="AlphaFoldDB" id="A0AAD7C5M2"/>
<comment type="caution">
    <text evidence="1">The sequence shown here is derived from an EMBL/GenBank/DDBJ whole genome shotgun (WGS) entry which is preliminary data.</text>
</comment>
<protein>
    <recommendedName>
        <fullName evidence="3">F-box domain-containing protein</fullName>
    </recommendedName>
</protein>
<gene>
    <name evidence="1" type="ORF">FB45DRAFT_425545</name>
</gene>
<organism evidence="1 2">
    <name type="scientific">Roridomyces roridus</name>
    <dbReference type="NCBI Taxonomy" id="1738132"/>
    <lineage>
        <taxon>Eukaryota</taxon>
        <taxon>Fungi</taxon>
        <taxon>Dikarya</taxon>
        <taxon>Basidiomycota</taxon>
        <taxon>Agaricomycotina</taxon>
        <taxon>Agaricomycetes</taxon>
        <taxon>Agaricomycetidae</taxon>
        <taxon>Agaricales</taxon>
        <taxon>Marasmiineae</taxon>
        <taxon>Mycenaceae</taxon>
        <taxon>Roridomyces</taxon>
    </lineage>
</organism>
<reference evidence="1" key="1">
    <citation type="submission" date="2023-03" db="EMBL/GenBank/DDBJ databases">
        <title>Massive genome expansion in bonnet fungi (Mycena s.s.) driven by repeated elements and novel gene families across ecological guilds.</title>
        <authorList>
            <consortium name="Lawrence Berkeley National Laboratory"/>
            <person name="Harder C.B."/>
            <person name="Miyauchi S."/>
            <person name="Viragh M."/>
            <person name="Kuo A."/>
            <person name="Thoen E."/>
            <person name="Andreopoulos B."/>
            <person name="Lu D."/>
            <person name="Skrede I."/>
            <person name="Drula E."/>
            <person name="Henrissat B."/>
            <person name="Morin E."/>
            <person name="Kohler A."/>
            <person name="Barry K."/>
            <person name="LaButti K."/>
            <person name="Morin E."/>
            <person name="Salamov A."/>
            <person name="Lipzen A."/>
            <person name="Mereny Z."/>
            <person name="Hegedus B."/>
            <person name="Baldrian P."/>
            <person name="Stursova M."/>
            <person name="Weitz H."/>
            <person name="Taylor A."/>
            <person name="Grigoriev I.V."/>
            <person name="Nagy L.G."/>
            <person name="Martin F."/>
            <person name="Kauserud H."/>
        </authorList>
    </citation>
    <scope>NUCLEOTIDE SEQUENCE</scope>
    <source>
        <strain evidence="1">9284</strain>
    </source>
</reference>
<proteinExistence type="predicted"/>